<organism evidence="1 2">
    <name type="scientific">Petralouisia muris</name>
    <dbReference type="NCBI Taxonomy" id="3032872"/>
    <lineage>
        <taxon>Bacteria</taxon>
        <taxon>Bacillati</taxon>
        <taxon>Bacillota</taxon>
        <taxon>Clostridia</taxon>
        <taxon>Lachnospirales</taxon>
        <taxon>Lachnospiraceae</taxon>
        <taxon>Petralouisia</taxon>
    </lineage>
</organism>
<sequence>MCTSIAMKTNDFYFGRTMDLEYSFNECVVLTPRNYPISFRKAGMMKHHYALLGMATIAEGFPLYAEAFNEKGLCIAGLNFPDNAYYPPEEKTDCSNISPFELILWLLGKCATAAEARELLSTTHLIHIPFSDEIPLSPLHWHIADKEASFVLEITKSGMEIFDDPMRVLTNNPAFPFQMTNTCQYMNLTAGTPSNCFSTDLNLKPFGRGLGSFGLPGDFSPSSRFVKASYLCLNSVCEPDESSSVAQFFHLLDSVSMVRGSVLTEENKYELTLYSCCMNADRGIYYYKTYSNNQLTAVNLNHENLNGCNLRRFPLRTKQQVVWMN</sequence>
<evidence type="ECO:0000313" key="2">
    <source>
        <dbReference type="Proteomes" id="UP000304953"/>
    </source>
</evidence>
<gene>
    <name evidence="1" type="ORF">E5329_20755</name>
</gene>
<comment type="caution">
    <text evidence="1">The sequence shown here is derived from an EMBL/GenBank/DDBJ whole genome shotgun (WGS) entry which is preliminary data.</text>
</comment>
<evidence type="ECO:0000313" key="1">
    <source>
        <dbReference type="EMBL" id="TGY91513.1"/>
    </source>
</evidence>
<proteinExistence type="predicted"/>
<dbReference type="Proteomes" id="UP000304953">
    <property type="component" value="Unassembled WGS sequence"/>
</dbReference>
<dbReference type="EMBL" id="SRYA01000055">
    <property type="protein sequence ID" value="TGY91513.1"/>
    <property type="molecule type" value="Genomic_DNA"/>
</dbReference>
<keyword evidence="2" id="KW-1185">Reference proteome</keyword>
<protein>
    <submittedName>
        <fullName evidence="1">Choloylglycine hydrolase family protein</fullName>
    </submittedName>
</protein>
<name>A0AC61RS44_9FIRM</name>
<accession>A0AC61RS44</accession>
<reference evidence="1" key="1">
    <citation type="submission" date="2019-04" db="EMBL/GenBank/DDBJ databases">
        <title>Microbes associate with the intestines of laboratory mice.</title>
        <authorList>
            <person name="Navarre W."/>
            <person name="Wong E."/>
            <person name="Huang K."/>
            <person name="Tropini C."/>
            <person name="Ng K."/>
            <person name="Yu B."/>
        </authorList>
    </citation>
    <scope>NUCLEOTIDE SEQUENCE</scope>
    <source>
        <strain evidence="1">NM01_1-7b</strain>
    </source>
</reference>
<keyword evidence="1" id="KW-0378">Hydrolase</keyword>